<accession>A0A1G8BD56</accession>
<proteinExistence type="inferred from homology"/>
<evidence type="ECO:0000313" key="9">
    <source>
        <dbReference type="EMBL" id="SDH30953.1"/>
    </source>
</evidence>
<keyword evidence="3" id="KW-0159">Chromosome partition</keyword>
<dbReference type="GO" id="GO:0007059">
    <property type="term" value="P:chromosome segregation"/>
    <property type="evidence" value="ECO:0007669"/>
    <property type="project" value="UniProtKB-KW"/>
</dbReference>
<evidence type="ECO:0000259" key="8">
    <source>
        <dbReference type="PROSITE" id="PS50901"/>
    </source>
</evidence>
<organism evidence="9 10">
    <name type="scientific">Alteribacillus persepolensis</name>
    <dbReference type="NCBI Taxonomy" id="568899"/>
    <lineage>
        <taxon>Bacteria</taxon>
        <taxon>Bacillati</taxon>
        <taxon>Bacillota</taxon>
        <taxon>Bacilli</taxon>
        <taxon>Bacillales</taxon>
        <taxon>Bacillaceae</taxon>
        <taxon>Alteribacillus</taxon>
    </lineage>
</organism>
<feature type="compositionally biased region" description="Basic and acidic residues" evidence="7">
    <location>
        <begin position="391"/>
        <end position="404"/>
    </location>
</feature>
<feature type="compositionally biased region" description="Basic and acidic residues" evidence="7">
    <location>
        <begin position="74"/>
        <end position="95"/>
    </location>
</feature>
<evidence type="ECO:0000256" key="3">
    <source>
        <dbReference type="ARBA" id="ARBA00022829"/>
    </source>
</evidence>
<evidence type="ECO:0000256" key="6">
    <source>
        <dbReference type="PROSITE-ProRule" id="PRU00289"/>
    </source>
</evidence>
<dbReference type="Gene3D" id="1.10.10.10">
    <property type="entry name" value="Winged helix-like DNA-binding domain superfamily/Winged helix DNA-binding domain"/>
    <property type="match status" value="1"/>
</dbReference>
<dbReference type="InterPro" id="IPR027417">
    <property type="entry name" value="P-loop_NTPase"/>
</dbReference>
<evidence type="ECO:0000256" key="7">
    <source>
        <dbReference type="SAM" id="MobiDB-lite"/>
    </source>
</evidence>
<feature type="compositionally biased region" description="Polar residues" evidence="7">
    <location>
        <begin position="365"/>
        <end position="383"/>
    </location>
</feature>
<reference evidence="10" key="1">
    <citation type="submission" date="2016-10" db="EMBL/GenBank/DDBJ databases">
        <authorList>
            <person name="Varghese N."/>
            <person name="Submissions S."/>
        </authorList>
    </citation>
    <scope>NUCLEOTIDE SEQUENCE [LARGE SCALE GENOMIC DNA]</scope>
    <source>
        <strain evidence="10">DSM 21632</strain>
    </source>
</reference>
<evidence type="ECO:0000256" key="1">
    <source>
        <dbReference type="ARBA" id="ARBA00006474"/>
    </source>
</evidence>
<feature type="compositionally biased region" description="Polar residues" evidence="7">
    <location>
        <begin position="96"/>
        <end position="112"/>
    </location>
</feature>
<dbReference type="RefSeq" id="WP_175487381.1">
    <property type="nucleotide sequence ID" value="NZ_FNDK01000004.1"/>
</dbReference>
<feature type="region of interest" description="Disordered" evidence="7">
    <location>
        <begin position="278"/>
        <end position="426"/>
    </location>
</feature>
<feature type="compositionally biased region" description="Basic and acidic residues" evidence="7">
    <location>
        <begin position="133"/>
        <end position="152"/>
    </location>
</feature>
<feature type="compositionally biased region" description="Basic and acidic residues" evidence="7">
    <location>
        <begin position="353"/>
        <end position="363"/>
    </location>
</feature>
<dbReference type="SMART" id="SM00382">
    <property type="entry name" value="AAA"/>
    <property type="match status" value="1"/>
</dbReference>
<dbReference type="Gene3D" id="3.30.980.40">
    <property type="match status" value="1"/>
</dbReference>
<keyword evidence="5" id="KW-0238">DNA-binding</keyword>
<evidence type="ECO:0000256" key="2">
    <source>
        <dbReference type="ARBA" id="ARBA00022741"/>
    </source>
</evidence>
<dbReference type="AlphaFoldDB" id="A0A1G8BD56"/>
<dbReference type="PANTHER" id="PTHR22683:SF42">
    <property type="entry name" value="DNA TRANSLOCASE SFTA"/>
    <property type="match status" value="1"/>
</dbReference>
<keyword evidence="2 6" id="KW-0547">Nucleotide-binding</keyword>
<dbReference type="Pfam" id="PF01580">
    <property type="entry name" value="FtsK_SpoIIIE"/>
    <property type="match status" value="1"/>
</dbReference>
<comment type="similarity">
    <text evidence="1">Belongs to the FtsK/SpoIIIE/SftA family.</text>
</comment>
<feature type="compositionally biased region" description="Acidic residues" evidence="7">
    <location>
        <begin position="323"/>
        <end position="333"/>
    </location>
</feature>
<dbReference type="InterPro" id="IPR036388">
    <property type="entry name" value="WH-like_DNA-bd_sf"/>
</dbReference>
<dbReference type="STRING" id="568899.SAMN05192534_1044"/>
<feature type="domain" description="FtsK" evidence="8">
    <location>
        <begin position="541"/>
        <end position="733"/>
    </location>
</feature>
<dbReference type="InterPro" id="IPR003593">
    <property type="entry name" value="AAA+_ATPase"/>
</dbReference>
<feature type="compositionally biased region" description="Basic and acidic residues" evidence="7">
    <location>
        <begin position="41"/>
        <end position="57"/>
    </location>
</feature>
<dbReference type="Proteomes" id="UP000199163">
    <property type="component" value="Unassembled WGS sequence"/>
</dbReference>
<keyword evidence="4 6" id="KW-0067">ATP-binding</keyword>
<dbReference type="GO" id="GO:0005524">
    <property type="term" value="F:ATP binding"/>
    <property type="evidence" value="ECO:0007669"/>
    <property type="project" value="UniProtKB-UniRule"/>
</dbReference>
<dbReference type="InterPro" id="IPR002543">
    <property type="entry name" value="FtsK_dom"/>
</dbReference>
<feature type="compositionally biased region" description="Acidic residues" evidence="7">
    <location>
        <begin position="278"/>
        <end position="291"/>
    </location>
</feature>
<gene>
    <name evidence="9" type="ORF">SAMN05192534_1044</name>
</gene>
<dbReference type="InterPro" id="IPR036390">
    <property type="entry name" value="WH_DNA-bd_sf"/>
</dbReference>
<dbReference type="SUPFAM" id="SSF46785">
    <property type="entry name" value="Winged helix' DNA-binding domain"/>
    <property type="match status" value="1"/>
</dbReference>
<dbReference type="Pfam" id="PF17854">
    <property type="entry name" value="FtsK_alpha"/>
    <property type="match status" value="1"/>
</dbReference>
<evidence type="ECO:0000313" key="10">
    <source>
        <dbReference type="Proteomes" id="UP000199163"/>
    </source>
</evidence>
<dbReference type="GO" id="GO:0003677">
    <property type="term" value="F:DNA binding"/>
    <property type="evidence" value="ECO:0007669"/>
    <property type="project" value="UniProtKB-KW"/>
</dbReference>
<dbReference type="InterPro" id="IPR041027">
    <property type="entry name" value="FtsK_alpha"/>
</dbReference>
<dbReference type="SMART" id="SM00843">
    <property type="entry name" value="Ftsk_gamma"/>
    <property type="match status" value="1"/>
</dbReference>
<evidence type="ECO:0000256" key="5">
    <source>
        <dbReference type="ARBA" id="ARBA00023125"/>
    </source>
</evidence>
<evidence type="ECO:0000256" key="4">
    <source>
        <dbReference type="ARBA" id="ARBA00022840"/>
    </source>
</evidence>
<dbReference type="InterPro" id="IPR050206">
    <property type="entry name" value="FtsK/SpoIIIE/SftA"/>
</dbReference>
<name>A0A1G8BD56_9BACI</name>
<feature type="region of interest" description="Disordered" evidence="7">
    <location>
        <begin position="25"/>
        <end position="169"/>
    </location>
</feature>
<dbReference type="InterPro" id="IPR018541">
    <property type="entry name" value="Ftsk_gamma"/>
</dbReference>
<feature type="binding site" evidence="6">
    <location>
        <begin position="558"/>
        <end position="565"/>
    </location>
    <ligand>
        <name>ATP</name>
        <dbReference type="ChEBI" id="CHEBI:30616"/>
    </ligand>
</feature>
<dbReference type="PROSITE" id="PS50901">
    <property type="entry name" value="FTSK"/>
    <property type="match status" value="1"/>
</dbReference>
<dbReference type="SUPFAM" id="SSF52540">
    <property type="entry name" value="P-loop containing nucleoside triphosphate hydrolases"/>
    <property type="match status" value="1"/>
</dbReference>
<sequence length="876" mass="98196">MAGSFQRMIKKLQNFVFGEETDIWEEQSDTSAKSSAASKTKKPETGPRMYAEHEPSKARIVHHYPKQGAFRFPMDVDKKREARPSQNNEKPRQEAEQQWSSWDEVSATTAKTPVQPVNERKRDTSVQETKQQGTDDQRSKESASSHEKELSKKTYFQGNDFTPADIPSPVFGFEKVKLHPDSLRKNNETIEPVEEQELPREKVEQTDSAEGMVEAEEAESGLNANVWDTAFANQEDQKVVELYTADKEETFIDSYEEENEENIDEEEEYNDFYLADEQIQDEESQTSEEVSESTAIKAYSPAEELVAYNGSDADDSAFHADDASLEAEFEDQTTETVHHEVETKEIETFAGEKQPDNKHEKTSQKHSNAQNETKRTGSPSTIPYNVLMYSSDKKKEKKQTEKRAAYQFPGLQLLDVPPRQQDDSEETLQAQKEQLESTLENFNVNAKVVDVSKGPSVTRFEVQPAPGVKVNKITNLTDDIKLALAAKDLRMEAPIPGKNAIGIEVPNVKSTPVMLREVLRRDVFLRSESPLTVAMGLDISGNPIVSDLQKMPHGLIAGATGSGKSVCINSILLSLLYKASPEEVKLLLIDPKMVELASYKGVPHLAAPVINDAKEATAGLKWAVSEMESRYEKLAHEGVRDIKKYNEKMIKGGRTELKMPYIVIVIDELADLMMVAPQDVEDAVCRIAQKARACGIHLLLATQRPSVDVITGLIKANIPSRTAFAVSSQADSRTILDMGGAERLIGKGDMLFHENGKPKPVRVQGTFVTDEEIDKVTDFVKEQKHPDYLFKRDELKKQVDMNETGDELFPEACKFIAEQGSASSSSLQRRFSIGYNRAAKLIDMMEERGIISESMGSKPRRVLMTYHEIQDNILAE</sequence>
<dbReference type="Pfam" id="PF09397">
    <property type="entry name" value="FtsK_gamma"/>
    <property type="match status" value="1"/>
</dbReference>
<feature type="compositionally biased region" description="Basic and acidic residues" evidence="7">
    <location>
        <begin position="336"/>
        <end position="347"/>
    </location>
</feature>
<dbReference type="EMBL" id="FNDK01000004">
    <property type="protein sequence ID" value="SDH30953.1"/>
    <property type="molecule type" value="Genomic_DNA"/>
</dbReference>
<keyword evidence="10" id="KW-1185">Reference proteome</keyword>
<protein>
    <submittedName>
        <fullName evidence="9">DNA translocase FtsK</fullName>
    </submittedName>
</protein>
<dbReference type="Gene3D" id="3.40.50.300">
    <property type="entry name" value="P-loop containing nucleotide triphosphate hydrolases"/>
    <property type="match status" value="1"/>
</dbReference>
<dbReference type="PANTHER" id="PTHR22683">
    <property type="entry name" value="SPORULATION PROTEIN RELATED"/>
    <property type="match status" value="1"/>
</dbReference>
<feature type="region of interest" description="Disordered" evidence="7">
    <location>
        <begin position="183"/>
        <end position="221"/>
    </location>
</feature>